<dbReference type="InterPro" id="IPR016037">
    <property type="entry name" value="DHQ_synth_AroB"/>
</dbReference>
<evidence type="ECO:0000256" key="6">
    <source>
        <dbReference type="ARBA" id="ARBA00005412"/>
    </source>
</evidence>
<dbReference type="Pfam" id="PF01761">
    <property type="entry name" value="DHQ_synthase"/>
    <property type="match status" value="1"/>
</dbReference>
<evidence type="ECO:0000256" key="13">
    <source>
        <dbReference type="ARBA" id="ARBA00022833"/>
    </source>
</evidence>
<feature type="binding site" evidence="18">
    <location>
        <position position="246"/>
    </location>
    <ligand>
        <name>Zn(2+)</name>
        <dbReference type="ChEBI" id="CHEBI:29105"/>
    </ligand>
</feature>
<dbReference type="InterPro" id="IPR030960">
    <property type="entry name" value="DHQS/DOIS_N"/>
</dbReference>
<keyword evidence="15 18" id="KW-0057">Aromatic amino acid biosynthesis</keyword>
<gene>
    <name evidence="18" type="primary">aroB</name>
    <name evidence="21" type="ORF">FLK61_30745</name>
</gene>
<dbReference type="GO" id="GO:0005737">
    <property type="term" value="C:cytoplasm"/>
    <property type="evidence" value="ECO:0007669"/>
    <property type="project" value="UniProtKB-SubCell"/>
</dbReference>
<comment type="cofactor">
    <cofactor evidence="18">
        <name>Co(2+)</name>
        <dbReference type="ChEBI" id="CHEBI:48828"/>
    </cofactor>
    <cofactor evidence="18">
        <name>Zn(2+)</name>
        <dbReference type="ChEBI" id="CHEBI:29105"/>
    </cofactor>
    <text evidence="18">Binds 1 divalent metal cation per subunit. Can use either Co(2+) or Zn(2+).</text>
</comment>
<dbReference type="Gene3D" id="1.20.1090.10">
    <property type="entry name" value="Dehydroquinate synthase-like - alpha domain"/>
    <property type="match status" value="1"/>
</dbReference>
<evidence type="ECO:0000313" key="22">
    <source>
        <dbReference type="Proteomes" id="UP000318138"/>
    </source>
</evidence>
<reference evidence="22" key="1">
    <citation type="submission" date="2019-07" db="EMBL/GenBank/DDBJ databases">
        <title>Bacillus alkalisoli sp. nov. isolated from saline soil.</title>
        <authorList>
            <person name="Sun J.-Q."/>
            <person name="Xu L."/>
        </authorList>
    </citation>
    <scope>NUCLEOTIDE SEQUENCE [LARGE SCALE GENOMIC DNA]</scope>
    <source>
        <strain evidence="22">M4U3P1</strain>
    </source>
</reference>
<evidence type="ECO:0000313" key="21">
    <source>
        <dbReference type="EMBL" id="QKS71096.1"/>
    </source>
</evidence>
<dbReference type="PANTHER" id="PTHR43622:SF7">
    <property type="entry name" value="3-DEHYDROQUINATE SYNTHASE, CHLOROPLASTIC"/>
    <property type="match status" value="1"/>
</dbReference>
<comment type="catalytic activity">
    <reaction evidence="1 18">
        <text>7-phospho-2-dehydro-3-deoxy-D-arabino-heptonate = 3-dehydroquinate + phosphate</text>
        <dbReference type="Rhea" id="RHEA:21968"/>
        <dbReference type="ChEBI" id="CHEBI:32364"/>
        <dbReference type="ChEBI" id="CHEBI:43474"/>
        <dbReference type="ChEBI" id="CHEBI:58394"/>
        <dbReference type="EC" id="4.2.3.4"/>
    </reaction>
</comment>
<comment type="subcellular location">
    <subcellularLocation>
        <location evidence="4 18">Cytoplasm</location>
    </subcellularLocation>
</comment>
<feature type="binding site" evidence="18">
    <location>
        <position position="183"/>
    </location>
    <ligand>
        <name>Zn(2+)</name>
        <dbReference type="ChEBI" id="CHEBI:29105"/>
    </ligand>
</feature>
<dbReference type="NCBIfam" id="TIGR01357">
    <property type="entry name" value="aroB"/>
    <property type="match status" value="1"/>
</dbReference>
<dbReference type="KEGG" id="psua:FLK61_30745"/>
<keyword evidence="10 18" id="KW-0028">Amino-acid biosynthesis</keyword>
<sequence length="358" mass="39181">MGQTLTIKSATHSYQVVMEKGSRFRLAEQLKQHTPGYTKTVLIIDKNVADLYKEDFLSSFAEAPQVIEVASGERSKSFETYHQLVTKLLEAGLDRKAVVVAIGGGVVGDVAGFVAATYMRGIRFIQVPTTILAHDSSVGGKTGINHPLGKNLIGAFHAPSAVLYDPEILESLPEAELRSGFAEVIKHGLIHDRAFYTWLVDHIHSLTDLHVDMLGDLLLRSIKVKADVVEVDEKEQGIRAHLNFGHTLGHAIEAELGYGQLTHGEAVAIGMIFAMKLSEKVLHTTLPIDETSTYLQRLGYETSLRKGLTIAGLIDRMKLDKKASSGNMQFVLLSEVGIAGLYQVQEEVIESLLQELIG</sequence>
<dbReference type="EC" id="4.2.3.4" evidence="7 18"/>
<dbReference type="GO" id="GO:0008652">
    <property type="term" value="P:amino acid biosynthetic process"/>
    <property type="evidence" value="ECO:0007669"/>
    <property type="project" value="UniProtKB-KW"/>
</dbReference>
<feature type="binding site" evidence="18">
    <location>
        <position position="263"/>
    </location>
    <ligand>
        <name>Zn(2+)</name>
        <dbReference type="ChEBI" id="CHEBI:29105"/>
    </ligand>
</feature>
<evidence type="ECO:0000259" key="20">
    <source>
        <dbReference type="Pfam" id="PF24621"/>
    </source>
</evidence>
<dbReference type="InterPro" id="IPR030963">
    <property type="entry name" value="DHQ_synth_fam"/>
</dbReference>
<keyword evidence="12 18" id="KW-0547">Nucleotide-binding</keyword>
<feature type="domain" description="3-dehydroquinate synthase N-terminal" evidence="19">
    <location>
        <begin position="67"/>
        <end position="178"/>
    </location>
</feature>
<comment type="similarity">
    <text evidence="6 18">Belongs to the sugar phosphate cyclases superfamily. Dehydroquinate synthase family.</text>
</comment>
<feature type="binding site" evidence="18">
    <location>
        <begin position="129"/>
        <end position="130"/>
    </location>
    <ligand>
        <name>NAD(+)</name>
        <dbReference type="ChEBI" id="CHEBI:57540"/>
    </ligand>
</feature>
<evidence type="ECO:0000256" key="12">
    <source>
        <dbReference type="ARBA" id="ARBA00022741"/>
    </source>
</evidence>
<evidence type="ECO:0000256" key="18">
    <source>
        <dbReference type="HAMAP-Rule" id="MF_00110"/>
    </source>
</evidence>
<evidence type="ECO:0000256" key="7">
    <source>
        <dbReference type="ARBA" id="ARBA00013031"/>
    </source>
</evidence>
<dbReference type="GO" id="GO:0009073">
    <property type="term" value="P:aromatic amino acid family biosynthetic process"/>
    <property type="evidence" value="ECO:0007669"/>
    <property type="project" value="UniProtKB-KW"/>
</dbReference>
<dbReference type="AlphaFoldDB" id="A0A859FFT5"/>
<name>A0A859FFT5_9BACI</name>
<evidence type="ECO:0000256" key="3">
    <source>
        <dbReference type="ARBA" id="ARBA00001947"/>
    </source>
</evidence>
<evidence type="ECO:0000256" key="5">
    <source>
        <dbReference type="ARBA" id="ARBA00004661"/>
    </source>
</evidence>
<feature type="binding site" evidence="18">
    <location>
        <position position="150"/>
    </location>
    <ligand>
        <name>NAD(+)</name>
        <dbReference type="ChEBI" id="CHEBI:57540"/>
    </ligand>
</feature>
<evidence type="ECO:0000256" key="8">
    <source>
        <dbReference type="ARBA" id="ARBA00017684"/>
    </source>
</evidence>
<evidence type="ECO:0000256" key="2">
    <source>
        <dbReference type="ARBA" id="ARBA00001911"/>
    </source>
</evidence>
<dbReference type="CDD" id="cd08195">
    <property type="entry name" value="DHQS"/>
    <property type="match status" value="1"/>
</dbReference>
<keyword evidence="13 18" id="KW-0862">Zinc</keyword>
<dbReference type="Pfam" id="PF24621">
    <property type="entry name" value="DHQS_C"/>
    <property type="match status" value="1"/>
</dbReference>
<feature type="binding site" evidence="18">
    <location>
        <begin position="71"/>
        <end position="76"/>
    </location>
    <ligand>
        <name>NAD(+)</name>
        <dbReference type="ChEBI" id="CHEBI:57540"/>
    </ligand>
</feature>
<dbReference type="GO" id="GO:0000166">
    <property type="term" value="F:nucleotide binding"/>
    <property type="evidence" value="ECO:0007669"/>
    <property type="project" value="UniProtKB-KW"/>
</dbReference>
<proteinExistence type="inferred from homology"/>
<dbReference type="PANTHER" id="PTHR43622">
    <property type="entry name" value="3-DEHYDROQUINATE SYNTHASE"/>
    <property type="match status" value="1"/>
</dbReference>
<feature type="binding site" evidence="18">
    <location>
        <begin position="105"/>
        <end position="109"/>
    </location>
    <ligand>
        <name>NAD(+)</name>
        <dbReference type="ChEBI" id="CHEBI:57540"/>
    </ligand>
</feature>
<evidence type="ECO:0000256" key="9">
    <source>
        <dbReference type="ARBA" id="ARBA00022490"/>
    </source>
</evidence>
<evidence type="ECO:0000256" key="14">
    <source>
        <dbReference type="ARBA" id="ARBA00023027"/>
    </source>
</evidence>
<comment type="function">
    <text evidence="18">Catalyzes the conversion of 3-deoxy-D-arabino-heptulosonate 7-phosphate (DAHP) to dehydroquinate (DHQ).</text>
</comment>
<dbReference type="HAMAP" id="MF_00110">
    <property type="entry name" value="DHQ_synthase"/>
    <property type="match status" value="1"/>
</dbReference>
<accession>A0A859FFT5</accession>
<feature type="binding site" evidence="18">
    <location>
        <position position="141"/>
    </location>
    <ligand>
        <name>NAD(+)</name>
        <dbReference type="ChEBI" id="CHEBI:57540"/>
    </ligand>
</feature>
<evidence type="ECO:0000256" key="4">
    <source>
        <dbReference type="ARBA" id="ARBA00004496"/>
    </source>
</evidence>
<evidence type="ECO:0000256" key="17">
    <source>
        <dbReference type="ARBA" id="ARBA00023285"/>
    </source>
</evidence>
<dbReference type="FunFam" id="3.40.50.1970:FF:000007">
    <property type="entry name" value="Pentafunctional AROM polypeptide"/>
    <property type="match status" value="1"/>
</dbReference>
<keyword evidence="9 18" id="KW-0963">Cytoplasm</keyword>
<keyword evidence="14 18" id="KW-0520">NAD</keyword>
<evidence type="ECO:0000256" key="10">
    <source>
        <dbReference type="ARBA" id="ARBA00022605"/>
    </source>
</evidence>
<dbReference type="RefSeq" id="WP_176009132.1">
    <property type="nucleotide sequence ID" value="NZ_CP041372.2"/>
</dbReference>
<evidence type="ECO:0000256" key="1">
    <source>
        <dbReference type="ARBA" id="ARBA00001393"/>
    </source>
</evidence>
<keyword evidence="22" id="KW-1185">Reference proteome</keyword>
<dbReference type="GO" id="GO:0046872">
    <property type="term" value="F:metal ion binding"/>
    <property type="evidence" value="ECO:0007669"/>
    <property type="project" value="UniProtKB-KW"/>
</dbReference>
<dbReference type="UniPathway" id="UPA00053">
    <property type="reaction ID" value="UER00085"/>
</dbReference>
<dbReference type="InterPro" id="IPR050071">
    <property type="entry name" value="Dehydroquinate_synthase"/>
</dbReference>
<protein>
    <recommendedName>
        <fullName evidence="8 18">3-dehydroquinate synthase</fullName>
        <shortName evidence="18">DHQS</shortName>
        <ecNumber evidence="7 18">4.2.3.4</ecNumber>
    </recommendedName>
</protein>
<keyword evidence="11 18" id="KW-0479">Metal-binding</keyword>
<evidence type="ECO:0000256" key="16">
    <source>
        <dbReference type="ARBA" id="ARBA00023239"/>
    </source>
</evidence>
<dbReference type="GO" id="GO:0003856">
    <property type="term" value="F:3-dehydroquinate synthase activity"/>
    <property type="evidence" value="ECO:0007669"/>
    <property type="project" value="UniProtKB-UniRule"/>
</dbReference>
<dbReference type="Gene3D" id="3.40.50.1970">
    <property type="match status" value="1"/>
</dbReference>
<dbReference type="SUPFAM" id="SSF56796">
    <property type="entry name" value="Dehydroquinate synthase-like"/>
    <property type="match status" value="1"/>
</dbReference>
<evidence type="ECO:0000256" key="15">
    <source>
        <dbReference type="ARBA" id="ARBA00023141"/>
    </source>
</evidence>
<keyword evidence="16 18" id="KW-0456">Lyase</keyword>
<keyword evidence="17 18" id="KW-0170">Cobalt</keyword>
<organism evidence="21 22">
    <name type="scientific">Paenalkalicoccus suaedae</name>
    <dbReference type="NCBI Taxonomy" id="2592382"/>
    <lineage>
        <taxon>Bacteria</taxon>
        <taxon>Bacillati</taxon>
        <taxon>Bacillota</taxon>
        <taxon>Bacilli</taxon>
        <taxon>Bacillales</taxon>
        <taxon>Bacillaceae</taxon>
        <taxon>Paenalkalicoccus</taxon>
    </lineage>
</organism>
<dbReference type="Proteomes" id="UP000318138">
    <property type="component" value="Chromosome"/>
</dbReference>
<dbReference type="EMBL" id="CP041372">
    <property type="protein sequence ID" value="QKS71096.1"/>
    <property type="molecule type" value="Genomic_DNA"/>
</dbReference>
<comment type="caution">
    <text evidence="18">Lacks conserved residue(s) required for the propagation of feature annotation.</text>
</comment>
<dbReference type="PIRSF" id="PIRSF001455">
    <property type="entry name" value="DHQ_synth"/>
    <property type="match status" value="1"/>
</dbReference>
<evidence type="ECO:0000259" key="19">
    <source>
        <dbReference type="Pfam" id="PF01761"/>
    </source>
</evidence>
<evidence type="ECO:0000256" key="11">
    <source>
        <dbReference type="ARBA" id="ARBA00022723"/>
    </source>
</evidence>
<comment type="cofactor">
    <cofactor evidence="2 18">
        <name>NAD(+)</name>
        <dbReference type="ChEBI" id="CHEBI:57540"/>
    </cofactor>
</comment>
<comment type="cofactor">
    <cofactor evidence="3">
        <name>Zn(2+)</name>
        <dbReference type="ChEBI" id="CHEBI:29105"/>
    </cofactor>
</comment>
<feature type="domain" description="3-dehydroquinate synthase C-terminal" evidence="20">
    <location>
        <begin position="180"/>
        <end position="323"/>
    </location>
</feature>
<dbReference type="GO" id="GO:0009423">
    <property type="term" value="P:chorismate biosynthetic process"/>
    <property type="evidence" value="ECO:0007669"/>
    <property type="project" value="UniProtKB-UniRule"/>
</dbReference>
<dbReference type="InterPro" id="IPR056179">
    <property type="entry name" value="DHQS_C"/>
</dbReference>
<comment type="pathway">
    <text evidence="5 18">Metabolic intermediate biosynthesis; chorismate biosynthesis; chorismate from D-erythrose 4-phosphate and phosphoenolpyruvate: step 2/7.</text>
</comment>